<dbReference type="InterPro" id="IPR010497">
    <property type="entry name" value="Epoxide_hydro_N"/>
</dbReference>
<feature type="active site" description="Proton donor" evidence="4">
    <location>
        <position position="310"/>
    </location>
</feature>
<dbReference type="EMBL" id="KL584976">
    <property type="protein sequence ID" value="KEQ88045.1"/>
    <property type="molecule type" value="Genomic_DNA"/>
</dbReference>
<feature type="active site" description="Proton acceptor" evidence="4">
    <location>
        <position position="368"/>
    </location>
</feature>
<feature type="domain" description="Epoxide hydrolase N-terminal" evidence="5">
    <location>
        <begin position="5"/>
        <end position="113"/>
    </location>
</feature>
<keyword evidence="3 6" id="KW-0378">Hydrolase</keyword>
<evidence type="ECO:0000313" key="7">
    <source>
        <dbReference type="Proteomes" id="UP000030706"/>
    </source>
</evidence>
<dbReference type="Gene3D" id="3.40.50.1820">
    <property type="entry name" value="alpha/beta hydrolase"/>
    <property type="match status" value="1"/>
</dbReference>
<feature type="active site" description="Nucleophile" evidence="4">
    <location>
        <position position="177"/>
    </location>
</feature>
<dbReference type="GeneID" id="40747221"/>
<evidence type="ECO:0000313" key="6">
    <source>
        <dbReference type="EMBL" id="KEQ88045.1"/>
    </source>
</evidence>
<dbReference type="RefSeq" id="XP_029764232.1">
    <property type="nucleotide sequence ID" value="XM_029904915.1"/>
</dbReference>
<dbReference type="SUPFAM" id="SSF53474">
    <property type="entry name" value="alpha/beta-Hydrolases"/>
    <property type="match status" value="1"/>
</dbReference>
<evidence type="ECO:0000259" key="5">
    <source>
        <dbReference type="Pfam" id="PF06441"/>
    </source>
</evidence>
<dbReference type="PANTHER" id="PTHR21661:SF35">
    <property type="entry name" value="EPOXIDE HYDROLASE"/>
    <property type="match status" value="1"/>
</dbReference>
<dbReference type="PRINTS" id="PR00412">
    <property type="entry name" value="EPOXHYDRLASE"/>
</dbReference>
<comment type="similarity">
    <text evidence="1">Belongs to the peptidase S33 family.</text>
</comment>
<dbReference type="InterPro" id="IPR016292">
    <property type="entry name" value="Epoxide_hydrolase"/>
</dbReference>
<sequence>MAPIPYQIAVPESRLEDLRKRLDLATFPDELEDAEWAYGSPLADVKRLTSYWRNTFDWRKAEAKLNELPNFKANVTIDGFGETELHFLHQPSPAQDAVPLLFVHGWPGSYIEVTKMLSSLAGDANGVKFHVVAPSLPNYAWSAGIKKKGFGLGQYAEACHRLMQLLGYKRYVTQGGDWGMYITRSIGLLYPESCLASHINMVRAFPPEWSESPLLALQHAVTPYTEDEQKGRERSDWFANEGSGYRTIQSTKPQTVGYGLTDSPVALLSWIYEKLHDWTDRYPWSDDEILTWISIYWFSQAGPAASLRIYYEATHTSAEATRDRVQHWIGGVKLGLCYAPKELTIVPRTWGRTLGPVVFESEKRCGGHFLAYEQPEEVVSDLRAMFGTSGACQDIISLKSRKAAPQGSLPFC</sequence>
<keyword evidence="7" id="KW-1185">Reference proteome</keyword>
<dbReference type="HOGENOM" id="CLU_019414_0_2_1"/>
<dbReference type="STRING" id="1043002.A0A074XRB8"/>
<organism evidence="6 7">
    <name type="scientific">Aureobasidium pullulans EXF-150</name>
    <dbReference type="NCBI Taxonomy" id="1043002"/>
    <lineage>
        <taxon>Eukaryota</taxon>
        <taxon>Fungi</taxon>
        <taxon>Dikarya</taxon>
        <taxon>Ascomycota</taxon>
        <taxon>Pezizomycotina</taxon>
        <taxon>Dothideomycetes</taxon>
        <taxon>Dothideomycetidae</taxon>
        <taxon>Dothideales</taxon>
        <taxon>Saccotheciaceae</taxon>
        <taxon>Aureobasidium</taxon>
    </lineage>
</organism>
<dbReference type="GO" id="GO:0097176">
    <property type="term" value="P:epoxide metabolic process"/>
    <property type="evidence" value="ECO:0007669"/>
    <property type="project" value="TreeGrafter"/>
</dbReference>
<evidence type="ECO:0000256" key="2">
    <source>
        <dbReference type="ARBA" id="ARBA00022797"/>
    </source>
</evidence>
<evidence type="ECO:0000256" key="4">
    <source>
        <dbReference type="PIRSR" id="PIRSR001112-1"/>
    </source>
</evidence>
<accession>A0A074XRB8</accession>
<dbReference type="GO" id="GO:0004301">
    <property type="term" value="F:epoxide hydrolase activity"/>
    <property type="evidence" value="ECO:0007669"/>
    <property type="project" value="TreeGrafter"/>
</dbReference>
<proteinExistence type="inferred from homology"/>
<keyword evidence="2" id="KW-0058">Aromatic hydrocarbons catabolism</keyword>
<dbReference type="OrthoDB" id="7130006at2759"/>
<dbReference type="InterPro" id="IPR000639">
    <property type="entry name" value="Epox_hydrolase-like"/>
</dbReference>
<dbReference type="InterPro" id="IPR029058">
    <property type="entry name" value="AB_hydrolase_fold"/>
</dbReference>
<dbReference type="PIRSF" id="PIRSF001112">
    <property type="entry name" value="Epoxide_hydrolase"/>
    <property type="match status" value="1"/>
</dbReference>
<dbReference type="PANTHER" id="PTHR21661">
    <property type="entry name" value="EPOXIDE HYDROLASE 1-RELATED"/>
    <property type="match status" value="1"/>
</dbReference>
<reference evidence="6 7" key="1">
    <citation type="journal article" date="2014" name="BMC Genomics">
        <title>Genome sequencing of four Aureobasidium pullulans varieties: biotechnological potential, stress tolerance, and description of new species.</title>
        <authorList>
            <person name="Gostin Ar C."/>
            <person name="Ohm R.A."/>
            <person name="Kogej T."/>
            <person name="Sonjak S."/>
            <person name="Turk M."/>
            <person name="Zajc J."/>
            <person name="Zalar P."/>
            <person name="Grube M."/>
            <person name="Sun H."/>
            <person name="Han J."/>
            <person name="Sharma A."/>
            <person name="Chiniquy J."/>
            <person name="Ngan C.Y."/>
            <person name="Lipzen A."/>
            <person name="Barry K."/>
            <person name="Grigoriev I.V."/>
            <person name="Gunde-Cimerman N."/>
        </authorList>
    </citation>
    <scope>NUCLEOTIDE SEQUENCE [LARGE SCALE GENOMIC DNA]</scope>
    <source>
        <strain evidence="6 7">EXF-150</strain>
    </source>
</reference>
<evidence type="ECO:0000256" key="1">
    <source>
        <dbReference type="ARBA" id="ARBA00010088"/>
    </source>
</evidence>
<dbReference type="Proteomes" id="UP000030706">
    <property type="component" value="Unassembled WGS sequence"/>
</dbReference>
<evidence type="ECO:0000256" key="3">
    <source>
        <dbReference type="ARBA" id="ARBA00022801"/>
    </source>
</evidence>
<dbReference type="Pfam" id="PF06441">
    <property type="entry name" value="EHN"/>
    <property type="match status" value="1"/>
</dbReference>
<dbReference type="AlphaFoldDB" id="A0A074XRB8"/>
<gene>
    <name evidence="6" type="ORF">M438DRAFT_343149</name>
</gene>
<name>A0A074XRB8_AURPU</name>
<protein>
    <submittedName>
        <fullName evidence="6">Alpha/beta-hydrolase</fullName>
    </submittedName>
</protein>